<dbReference type="Pfam" id="PF13671">
    <property type="entry name" value="AAA_33"/>
    <property type="match status" value="1"/>
</dbReference>
<dbReference type="EMBL" id="JASKHM010000003">
    <property type="protein sequence ID" value="MEQ4482144.1"/>
    <property type="molecule type" value="Genomic_DNA"/>
</dbReference>
<protein>
    <submittedName>
        <fullName evidence="1">AAA family ATPase</fullName>
    </submittedName>
</protein>
<dbReference type="Gene3D" id="3.40.50.300">
    <property type="entry name" value="P-loop containing nucleotide triphosphate hydrolases"/>
    <property type="match status" value="1"/>
</dbReference>
<dbReference type="SUPFAM" id="SSF52540">
    <property type="entry name" value="P-loop containing nucleoside triphosphate hydrolases"/>
    <property type="match status" value="1"/>
</dbReference>
<proteinExistence type="predicted"/>
<evidence type="ECO:0000313" key="2">
    <source>
        <dbReference type="Proteomes" id="UP001493487"/>
    </source>
</evidence>
<organism evidence="1 2">
    <name type="scientific">Cohnella silvisoli</name>
    <dbReference type="NCBI Taxonomy" id="2873699"/>
    <lineage>
        <taxon>Bacteria</taxon>
        <taxon>Bacillati</taxon>
        <taxon>Bacillota</taxon>
        <taxon>Bacilli</taxon>
        <taxon>Bacillales</taxon>
        <taxon>Paenibacillaceae</taxon>
        <taxon>Cohnella</taxon>
    </lineage>
</organism>
<gene>
    <name evidence="1" type="ORF">QJS35_07015</name>
</gene>
<comment type="caution">
    <text evidence="1">The sequence shown here is derived from an EMBL/GenBank/DDBJ whole genome shotgun (WGS) entry which is preliminary data.</text>
</comment>
<evidence type="ECO:0000313" key="1">
    <source>
        <dbReference type="EMBL" id="MEQ4482144.1"/>
    </source>
</evidence>
<sequence length="207" mass="24223">MIIWINGAFGSGKTQTAHELHRRTANSYVYDPENAGYFIRKNIPKLISKDDFQDYPLWREFNYSMLKHLDREYEGLIIVPMTVVSVPYFNEIVGRLREDGVSVNHFTLFASKETLKKRLSSRFEGSHSWAARQIDRCMEGLSQDTFKHHVDTEKMSVADNAEYIASMANIELLPDPRGTIRKTYDRLATQIKHIRFFRIIIQFLHFS</sequence>
<keyword evidence="2" id="KW-1185">Reference proteome</keyword>
<reference evidence="1 2" key="1">
    <citation type="journal article" date="2023" name="Genome Announc.">
        <title>Pan-Genome Analyses of the Genus Cohnella and Proposal of the Novel Species Cohnella silvisoli sp. nov., Isolated from Forest Soil.</title>
        <authorList>
            <person name="Wang C."/>
            <person name="Mao L."/>
            <person name="Bao G."/>
            <person name="Zhu H."/>
        </authorList>
    </citation>
    <scope>NUCLEOTIDE SEQUENCE [LARGE SCALE GENOMIC DNA]</scope>
    <source>
        <strain evidence="1 2">NL03-T5-1</strain>
    </source>
</reference>
<name>A0ABV1KPZ0_9BACL</name>
<accession>A0ABV1KPZ0</accession>
<dbReference type="Proteomes" id="UP001493487">
    <property type="component" value="Unassembled WGS sequence"/>
</dbReference>
<dbReference type="InterPro" id="IPR027417">
    <property type="entry name" value="P-loop_NTPase"/>
</dbReference>
<dbReference type="RefSeq" id="WP_232185190.1">
    <property type="nucleotide sequence ID" value="NZ_JAIOAP010000004.1"/>
</dbReference>